<feature type="transmembrane region" description="Helical" evidence="1">
    <location>
        <begin position="12"/>
        <end position="32"/>
    </location>
</feature>
<dbReference type="RefSeq" id="WP_194748867.1">
    <property type="nucleotide sequence ID" value="NZ_JBHTJW010000002.1"/>
</dbReference>
<keyword evidence="3" id="KW-1185">Reference proteome</keyword>
<reference evidence="3" key="1">
    <citation type="journal article" date="2019" name="Int. J. Syst. Evol. Microbiol.">
        <title>The Global Catalogue of Microorganisms (GCM) 10K type strain sequencing project: providing services to taxonomists for standard genome sequencing and annotation.</title>
        <authorList>
            <consortium name="The Broad Institute Genomics Platform"/>
            <consortium name="The Broad Institute Genome Sequencing Center for Infectious Disease"/>
            <person name="Wu L."/>
            <person name="Ma J."/>
        </authorList>
    </citation>
    <scope>NUCLEOTIDE SEQUENCE [LARGE SCALE GENOMIC DNA]</scope>
    <source>
        <strain evidence="3">CCUG 59685</strain>
    </source>
</reference>
<gene>
    <name evidence="2" type="ORF">ACFQ1T_04505</name>
</gene>
<dbReference type="PANTHER" id="PTHR15887">
    <property type="entry name" value="TRANSMEMBRANE PROTEIN 69"/>
    <property type="match status" value="1"/>
</dbReference>
<sequence>MRPIHIQLAKTLTFMGALPFAGAVVAQMQGMAHYHTGYLALTYGAVIISFLCGIHWGLFLNHAQDTRLNLLVTSNLLALLAWATLFFVVPVTQYLVQIAAFIVLWLIDRKLVAEGLIERWFYQLRTQITLLVTVCLCAMLVLQF</sequence>
<organism evidence="2 3">
    <name type="scientific">Methylophilus glucosoxydans</name>
    <dbReference type="NCBI Taxonomy" id="752553"/>
    <lineage>
        <taxon>Bacteria</taxon>
        <taxon>Pseudomonadati</taxon>
        <taxon>Pseudomonadota</taxon>
        <taxon>Betaproteobacteria</taxon>
        <taxon>Nitrosomonadales</taxon>
        <taxon>Methylophilaceae</taxon>
        <taxon>Methylophilus</taxon>
    </lineage>
</organism>
<dbReference type="Pfam" id="PF11911">
    <property type="entry name" value="DUF3429"/>
    <property type="match status" value="1"/>
</dbReference>
<evidence type="ECO:0000256" key="1">
    <source>
        <dbReference type="SAM" id="Phobius"/>
    </source>
</evidence>
<evidence type="ECO:0000313" key="2">
    <source>
        <dbReference type="EMBL" id="MFD0929036.1"/>
    </source>
</evidence>
<accession>A0ABW3GJU3</accession>
<proteinExistence type="predicted"/>
<dbReference type="Proteomes" id="UP001597106">
    <property type="component" value="Unassembled WGS sequence"/>
</dbReference>
<dbReference type="EMBL" id="JBHTJW010000002">
    <property type="protein sequence ID" value="MFD0929036.1"/>
    <property type="molecule type" value="Genomic_DNA"/>
</dbReference>
<protein>
    <submittedName>
        <fullName evidence="2">DUF3429 domain-containing protein</fullName>
    </submittedName>
</protein>
<dbReference type="InterPro" id="IPR021836">
    <property type="entry name" value="DUF3429"/>
</dbReference>
<keyword evidence="1" id="KW-1133">Transmembrane helix</keyword>
<feature type="transmembrane region" description="Helical" evidence="1">
    <location>
        <begin position="124"/>
        <end position="142"/>
    </location>
</feature>
<feature type="transmembrane region" description="Helical" evidence="1">
    <location>
        <begin position="38"/>
        <end position="58"/>
    </location>
</feature>
<feature type="transmembrane region" description="Helical" evidence="1">
    <location>
        <begin position="94"/>
        <end position="112"/>
    </location>
</feature>
<name>A0ABW3GJU3_9PROT</name>
<keyword evidence="1" id="KW-0472">Membrane</keyword>
<evidence type="ECO:0000313" key="3">
    <source>
        <dbReference type="Proteomes" id="UP001597106"/>
    </source>
</evidence>
<keyword evidence="1" id="KW-0812">Transmembrane</keyword>
<comment type="caution">
    <text evidence="2">The sequence shown here is derived from an EMBL/GenBank/DDBJ whole genome shotgun (WGS) entry which is preliminary data.</text>
</comment>
<dbReference type="PANTHER" id="PTHR15887:SF1">
    <property type="entry name" value="TRANSMEMBRANE PROTEIN 69"/>
    <property type="match status" value="1"/>
</dbReference>